<dbReference type="EMBL" id="JBEUOH010000003">
    <property type="protein sequence ID" value="KAL0895308.1"/>
    <property type="molecule type" value="Genomic_DNA"/>
</dbReference>
<gene>
    <name evidence="3" type="ORF">ABMA27_009979</name>
    <name evidence="4" type="ORF">ABMA27_011452</name>
    <name evidence="2" type="ORF">ABMA28_016760</name>
</gene>
<evidence type="ECO:0000313" key="2">
    <source>
        <dbReference type="EMBL" id="KAL0838690.1"/>
    </source>
</evidence>
<proteinExistence type="predicted"/>
<evidence type="ECO:0000313" key="3">
    <source>
        <dbReference type="EMBL" id="KAL0860628.1"/>
    </source>
</evidence>
<dbReference type="Proteomes" id="UP001549921">
    <property type="component" value="Unassembled WGS sequence"/>
</dbReference>
<evidence type="ECO:0000256" key="1">
    <source>
        <dbReference type="SAM" id="MobiDB-lite"/>
    </source>
</evidence>
<dbReference type="Proteomes" id="UP001549920">
    <property type="component" value="Unassembled WGS sequence"/>
</dbReference>
<protein>
    <submittedName>
        <fullName evidence="2">Uncharacterized protein</fullName>
    </submittedName>
</protein>
<organism evidence="2 6">
    <name type="scientific">Loxostege sticticalis</name>
    <name type="common">Beet webworm moth</name>
    <dbReference type="NCBI Taxonomy" id="481309"/>
    <lineage>
        <taxon>Eukaryota</taxon>
        <taxon>Metazoa</taxon>
        <taxon>Ecdysozoa</taxon>
        <taxon>Arthropoda</taxon>
        <taxon>Hexapoda</taxon>
        <taxon>Insecta</taxon>
        <taxon>Pterygota</taxon>
        <taxon>Neoptera</taxon>
        <taxon>Endopterygota</taxon>
        <taxon>Lepidoptera</taxon>
        <taxon>Glossata</taxon>
        <taxon>Ditrysia</taxon>
        <taxon>Pyraloidea</taxon>
        <taxon>Crambidae</taxon>
        <taxon>Pyraustinae</taxon>
        <taxon>Loxostege</taxon>
    </lineage>
</organism>
<reference evidence="5 6" key="1">
    <citation type="submission" date="2024-06" db="EMBL/GenBank/DDBJ databases">
        <title>A chromosome-level genome assembly of beet webworm, Loxostege sticticalis.</title>
        <authorList>
            <person name="Zhang Y."/>
        </authorList>
    </citation>
    <scope>NUCLEOTIDE SEQUENCE [LARGE SCALE GENOMIC DNA]</scope>
    <source>
        <strain evidence="3">AQ026</strain>
        <strain evidence="2">AQ028</strain>
        <tissue evidence="2">Male pupae</tissue>
        <tissue evidence="3">Whole body</tissue>
    </source>
</reference>
<sequence length="265" mass="29620">MALLADLKSSQEELEAQLSKRMADFEAQLRASSPHADSQTKLASDFYAFRDLVWGLLKNMRQQITDCANSMDSMEMRYRRKALLFNGIPESVDNVSDAVISTIQKSLELPDIEASQIVLCHRLGEKSDKRSRPVLVRFSTYSVKATVWKNKTLLKGTSVSLCEFLTRSRQATFVRARSYFGMRNCWSTDGVITVKLPDGVRRKINTGDELDRLIQTFPKSAVRDASQTLPNSGTRAPAASKQTSQPSTSSSSLSKVLTRKQTAKK</sequence>
<dbReference type="AlphaFoldDB" id="A0ABD0T657"/>
<name>A0ABD0T657_LOXSC</name>
<dbReference type="EMBL" id="JBEUOH010000025">
    <property type="protein sequence ID" value="KAL0860628.1"/>
    <property type="molecule type" value="Genomic_DNA"/>
</dbReference>
<evidence type="ECO:0000313" key="6">
    <source>
        <dbReference type="Proteomes" id="UP001549921"/>
    </source>
</evidence>
<accession>A0ABD0T657</accession>
<comment type="caution">
    <text evidence="2">The sequence shown here is derived from an EMBL/GenBank/DDBJ whole genome shotgun (WGS) entry which is preliminary data.</text>
</comment>
<dbReference type="EMBL" id="JBEDNZ010000009">
    <property type="protein sequence ID" value="KAL0838690.1"/>
    <property type="molecule type" value="Genomic_DNA"/>
</dbReference>
<feature type="compositionally biased region" description="Polar residues" evidence="1">
    <location>
        <begin position="225"/>
        <end position="234"/>
    </location>
</feature>
<evidence type="ECO:0000313" key="5">
    <source>
        <dbReference type="Proteomes" id="UP001549920"/>
    </source>
</evidence>
<feature type="compositionally biased region" description="Low complexity" evidence="1">
    <location>
        <begin position="240"/>
        <end position="255"/>
    </location>
</feature>
<evidence type="ECO:0000313" key="4">
    <source>
        <dbReference type="EMBL" id="KAL0895308.1"/>
    </source>
</evidence>
<keyword evidence="5" id="KW-1185">Reference proteome</keyword>
<feature type="region of interest" description="Disordered" evidence="1">
    <location>
        <begin position="224"/>
        <end position="265"/>
    </location>
</feature>
<dbReference type="Gene3D" id="3.30.70.1820">
    <property type="entry name" value="L1 transposable element, RRM domain"/>
    <property type="match status" value="1"/>
</dbReference>